<evidence type="ECO:0000256" key="1">
    <source>
        <dbReference type="SAM" id="Phobius"/>
    </source>
</evidence>
<reference evidence="5" key="1">
    <citation type="submission" date="2020-05" db="EMBL/GenBank/DDBJ databases">
        <authorList>
            <person name="Chiriac C."/>
            <person name="Salcher M."/>
            <person name="Ghai R."/>
            <person name="Kavagutti S V."/>
        </authorList>
    </citation>
    <scope>NUCLEOTIDE SEQUENCE</scope>
</reference>
<dbReference type="EMBL" id="CAEZWP010000026">
    <property type="protein sequence ID" value="CAB4659176.1"/>
    <property type="molecule type" value="Genomic_DNA"/>
</dbReference>
<protein>
    <submittedName>
        <fullName evidence="5">Unannotated protein</fullName>
    </submittedName>
</protein>
<evidence type="ECO:0000313" key="4">
    <source>
        <dbReference type="EMBL" id="CAB5042081.1"/>
    </source>
</evidence>
<proteinExistence type="predicted"/>
<feature type="transmembrane region" description="Helical" evidence="1">
    <location>
        <begin position="20"/>
        <end position="44"/>
    </location>
</feature>
<gene>
    <name evidence="2" type="ORF">UFOPK2265_00679</name>
    <name evidence="3" type="ORF">UFOPK3255_00574</name>
    <name evidence="4" type="ORF">UFOPK4248_00559</name>
    <name evidence="5" type="ORF">UFOPK4284_00697</name>
</gene>
<keyword evidence="1" id="KW-1133">Transmembrane helix</keyword>
<evidence type="ECO:0000313" key="5">
    <source>
        <dbReference type="EMBL" id="CAB5048913.1"/>
    </source>
</evidence>
<keyword evidence="1" id="KW-0812">Transmembrane</keyword>
<evidence type="ECO:0000313" key="2">
    <source>
        <dbReference type="EMBL" id="CAB4659176.1"/>
    </source>
</evidence>
<organism evidence="5">
    <name type="scientific">freshwater metagenome</name>
    <dbReference type="NCBI Taxonomy" id="449393"/>
    <lineage>
        <taxon>unclassified sequences</taxon>
        <taxon>metagenomes</taxon>
        <taxon>ecological metagenomes</taxon>
    </lineage>
</organism>
<accession>A0A6J7T680</accession>
<name>A0A6J7T680_9ZZZZ</name>
<evidence type="ECO:0000313" key="3">
    <source>
        <dbReference type="EMBL" id="CAB4842489.1"/>
    </source>
</evidence>
<sequence length="61" mass="6531">MHLFMSGVEDGTVAGPGLRAIETVITFLIIPVAMFLVIAGLSWIGSRPRTTKKQSSITSIN</sequence>
<dbReference type="EMBL" id="CAFAZY010000060">
    <property type="protein sequence ID" value="CAB4842489.1"/>
    <property type="molecule type" value="Genomic_DNA"/>
</dbReference>
<dbReference type="AlphaFoldDB" id="A0A6J7T680"/>
<dbReference type="EMBL" id="CAFBQB010000057">
    <property type="protein sequence ID" value="CAB5042081.1"/>
    <property type="molecule type" value="Genomic_DNA"/>
</dbReference>
<dbReference type="EMBL" id="CAFBQE010000039">
    <property type="protein sequence ID" value="CAB5048913.1"/>
    <property type="molecule type" value="Genomic_DNA"/>
</dbReference>
<keyword evidence="1" id="KW-0472">Membrane</keyword>